<accession>A0AAV7UG39</accession>
<protein>
    <submittedName>
        <fullName evidence="3">Uncharacterized protein</fullName>
    </submittedName>
</protein>
<feature type="transmembrane region" description="Helical" evidence="2">
    <location>
        <begin position="125"/>
        <end position="150"/>
    </location>
</feature>
<comment type="caution">
    <text evidence="3">The sequence shown here is derived from an EMBL/GenBank/DDBJ whole genome shotgun (WGS) entry which is preliminary data.</text>
</comment>
<sequence length="153" mass="16589">MSGEPNPEGEEDLRDARIASMLTIGVPREGDTRRKTTPESKDEAVDLLEQEGTVGERQLTEEAPSGVTSGEAAGVRETQDPANQPGGKQVDQGTLGPNTMAQEKGHGQRQVPRILRLFWHQSIEYALWEVGAPGCVTTYMLTLLLVVALIPIL</sequence>
<feature type="compositionally biased region" description="Polar residues" evidence="1">
    <location>
        <begin position="91"/>
        <end position="101"/>
    </location>
</feature>
<gene>
    <name evidence="3" type="ORF">NDU88_004296</name>
</gene>
<evidence type="ECO:0000313" key="3">
    <source>
        <dbReference type="EMBL" id="KAJ1187521.1"/>
    </source>
</evidence>
<proteinExistence type="predicted"/>
<organism evidence="3 4">
    <name type="scientific">Pleurodeles waltl</name>
    <name type="common">Iberian ribbed newt</name>
    <dbReference type="NCBI Taxonomy" id="8319"/>
    <lineage>
        <taxon>Eukaryota</taxon>
        <taxon>Metazoa</taxon>
        <taxon>Chordata</taxon>
        <taxon>Craniata</taxon>
        <taxon>Vertebrata</taxon>
        <taxon>Euteleostomi</taxon>
        <taxon>Amphibia</taxon>
        <taxon>Batrachia</taxon>
        <taxon>Caudata</taxon>
        <taxon>Salamandroidea</taxon>
        <taxon>Salamandridae</taxon>
        <taxon>Pleurodelinae</taxon>
        <taxon>Pleurodeles</taxon>
    </lineage>
</organism>
<evidence type="ECO:0000256" key="1">
    <source>
        <dbReference type="SAM" id="MobiDB-lite"/>
    </source>
</evidence>
<name>A0AAV7UG39_PLEWA</name>
<reference evidence="3" key="1">
    <citation type="journal article" date="2022" name="bioRxiv">
        <title>Sequencing and chromosome-scale assembly of the giantPleurodeles waltlgenome.</title>
        <authorList>
            <person name="Brown T."/>
            <person name="Elewa A."/>
            <person name="Iarovenko S."/>
            <person name="Subramanian E."/>
            <person name="Araus A.J."/>
            <person name="Petzold A."/>
            <person name="Susuki M."/>
            <person name="Suzuki K.-i.T."/>
            <person name="Hayashi T."/>
            <person name="Toyoda A."/>
            <person name="Oliveira C."/>
            <person name="Osipova E."/>
            <person name="Leigh N.D."/>
            <person name="Simon A."/>
            <person name="Yun M.H."/>
        </authorList>
    </citation>
    <scope>NUCLEOTIDE SEQUENCE</scope>
    <source>
        <strain evidence="3">20211129_DDA</strain>
        <tissue evidence="3">Liver</tissue>
    </source>
</reference>
<keyword evidence="2" id="KW-0472">Membrane</keyword>
<feature type="region of interest" description="Disordered" evidence="1">
    <location>
        <begin position="1"/>
        <end position="108"/>
    </location>
</feature>
<evidence type="ECO:0000256" key="2">
    <source>
        <dbReference type="SAM" id="Phobius"/>
    </source>
</evidence>
<dbReference type="EMBL" id="JANPWB010000005">
    <property type="protein sequence ID" value="KAJ1187521.1"/>
    <property type="molecule type" value="Genomic_DNA"/>
</dbReference>
<keyword evidence="2" id="KW-1133">Transmembrane helix</keyword>
<dbReference type="AlphaFoldDB" id="A0AAV7UG39"/>
<dbReference type="Proteomes" id="UP001066276">
    <property type="component" value="Chromosome 3_1"/>
</dbReference>
<keyword evidence="2" id="KW-0812">Transmembrane</keyword>
<keyword evidence="4" id="KW-1185">Reference proteome</keyword>
<feature type="compositionally biased region" description="Basic and acidic residues" evidence="1">
    <location>
        <begin position="28"/>
        <end position="44"/>
    </location>
</feature>
<evidence type="ECO:0000313" key="4">
    <source>
        <dbReference type="Proteomes" id="UP001066276"/>
    </source>
</evidence>